<feature type="domain" description="MoaB/Mog" evidence="15">
    <location>
        <begin position="183"/>
        <end position="321"/>
    </location>
</feature>
<evidence type="ECO:0000256" key="13">
    <source>
        <dbReference type="RuleBase" id="RU365090"/>
    </source>
</evidence>
<keyword evidence="14" id="KW-0812">Transmembrane</keyword>
<comment type="function">
    <text evidence="2 13">Catalyzes the insertion of molybdate into adenylated molybdopterin with the concomitant release of AMP.</text>
</comment>
<dbReference type="InterPro" id="IPR036135">
    <property type="entry name" value="MoeA_linker/N_sf"/>
</dbReference>
<evidence type="ECO:0000256" key="7">
    <source>
        <dbReference type="ARBA" id="ARBA00022505"/>
    </source>
</evidence>
<dbReference type="GO" id="GO:0006777">
    <property type="term" value="P:Mo-molybdopterin cofactor biosynthetic process"/>
    <property type="evidence" value="ECO:0007669"/>
    <property type="project" value="UniProtKB-UniRule"/>
</dbReference>
<dbReference type="InterPro" id="IPR036688">
    <property type="entry name" value="MoeA_C_domain_IV_sf"/>
</dbReference>
<evidence type="ECO:0000256" key="4">
    <source>
        <dbReference type="ARBA" id="ARBA00010763"/>
    </source>
</evidence>
<dbReference type="InterPro" id="IPR005111">
    <property type="entry name" value="MoeA_C_domain_IV"/>
</dbReference>
<evidence type="ECO:0000256" key="9">
    <source>
        <dbReference type="ARBA" id="ARBA00022723"/>
    </source>
</evidence>
<evidence type="ECO:0000313" key="16">
    <source>
        <dbReference type="EMBL" id="HIZ06452.1"/>
    </source>
</evidence>
<reference evidence="16" key="2">
    <citation type="submission" date="2021-04" db="EMBL/GenBank/DDBJ databases">
        <authorList>
            <person name="Gilroy R."/>
        </authorList>
    </citation>
    <scope>NUCLEOTIDE SEQUENCE</scope>
    <source>
        <strain evidence="16">CHK192-9172</strain>
    </source>
</reference>
<sequence length="405" mass="43899">MKSLGYDFQNAREIVLKKCMTMETETVPLEKAAGRILAKNLTARYCVPLFDKSPLDGYAFMASDTSEASRENPAELTIVEEIPAGSCSAKRLKSGTAVKILTGAPIPAGATAVAKYEETEYGTDHVKLFRPYQEGENIILKGEDICENQVIAARGELVDCALHSMMASQGITEAKVYKTPLIGIISQGNELLNPGETLKAGKIYNTNRYMIGTALKQEDISSIFLGTSQDNEAEIARMLTEAVSMYDVVIMTGGVSVGTYDYTEEAMKRAGAEILVDRIFMKPGSACCLGILNGVPVFGLSGNPAAAITTFYLVVLPVIRKMAGKKNYLPQEIKVRLDEDYKKESKNTRILKGKLDLSDGTAVMHLNQKQGNGMVTAMYGTDVFAVVPAGTKELKAGCMLDAYMI</sequence>
<keyword evidence="10 13" id="KW-0460">Magnesium</keyword>
<dbReference type="NCBIfam" id="TIGR00177">
    <property type="entry name" value="molyb_syn"/>
    <property type="match status" value="1"/>
</dbReference>
<comment type="similarity">
    <text evidence="4 13">Belongs to the MoeA family.</text>
</comment>
<dbReference type="GO" id="GO:0046872">
    <property type="term" value="F:metal ion binding"/>
    <property type="evidence" value="ECO:0007669"/>
    <property type="project" value="UniProtKB-UniRule"/>
</dbReference>
<evidence type="ECO:0000256" key="11">
    <source>
        <dbReference type="ARBA" id="ARBA00023150"/>
    </source>
</evidence>
<dbReference type="PANTHER" id="PTHR10192">
    <property type="entry name" value="MOLYBDOPTERIN BIOSYNTHESIS PROTEIN"/>
    <property type="match status" value="1"/>
</dbReference>
<dbReference type="Pfam" id="PF00994">
    <property type="entry name" value="MoCF_biosynth"/>
    <property type="match status" value="1"/>
</dbReference>
<gene>
    <name evidence="16" type="ORF">IAA08_00780</name>
</gene>
<evidence type="ECO:0000256" key="12">
    <source>
        <dbReference type="ARBA" id="ARBA00047317"/>
    </source>
</evidence>
<dbReference type="InterPro" id="IPR036425">
    <property type="entry name" value="MoaB/Mog-like_dom_sf"/>
</dbReference>
<dbReference type="Gene3D" id="2.170.190.11">
    <property type="entry name" value="Molybdopterin biosynthesis moea protein, domain 3"/>
    <property type="match status" value="1"/>
</dbReference>
<dbReference type="InterPro" id="IPR005110">
    <property type="entry name" value="MoeA_linker/N"/>
</dbReference>
<dbReference type="SUPFAM" id="SSF63867">
    <property type="entry name" value="MoeA C-terminal domain-like"/>
    <property type="match status" value="1"/>
</dbReference>
<dbReference type="InterPro" id="IPR001453">
    <property type="entry name" value="MoaB/Mog_dom"/>
</dbReference>
<dbReference type="GO" id="GO:0005829">
    <property type="term" value="C:cytosol"/>
    <property type="evidence" value="ECO:0007669"/>
    <property type="project" value="TreeGrafter"/>
</dbReference>
<name>A0A9D2D0S2_9FIRM</name>
<evidence type="ECO:0000256" key="3">
    <source>
        <dbReference type="ARBA" id="ARBA00005046"/>
    </source>
</evidence>
<dbReference type="Proteomes" id="UP000824024">
    <property type="component" value="Unassembled WGS sequence"/>
</dbReference>
<evidence type="ECO:0000256" key="2">
    <source>
        <dbReference type="ARBA" id="ARBA00002901"/>
    </source>
</evidence>
<dbReference type="PANTHER" id="PTHR10192:SF5">
    <property type="entry name" value="GEPHYRIN"/>
    <property type="match status" value="1"/>
</dbReference>
<dbReference type="Pfam" id="PF03453">
    <property type="entry name" value="MoeA_N"/>
    <property type="match status" value="1"/>
</dbReference>
<evidence type="ECO:0000259" key="15">
    <source>
        <dbReference type="SMART" id="SM00852"/>
    </source>
</evidence>
<comment type="catalytic activity">
    <reaction evidence="12">
        <text>adenylyl-molybdopterin + molybdate = Mo-molybdopterin + AMP + H(+)</text>
        <dbReference type="Rhea" id="RHEA:35047"/>
        <dbReference type="ChEBI" id="CHEBI:15378"/>
        <dbReference type="ChEBI" id="CHEBI:36264"/>
        <dbReference type="ChEBI" id="CHEBI:62727"/>
        <dbReference type="ChEBI" id="CHEBI:71302"/>
        <dbReference type="ChEBI" id="CHEBI:456215"/>
        <dbReference type="EC" id="2.10.1.1"/>
    </reaction>
</comment>
<keyword evidence="9 13" id="KW-0479">Metal-binding</keyword>
<dbReference type="Gene3D" id="2.40.340.10">
    <property type="entry name" value="MoeA, C-terminal, domain IV"/>
    <property type="match status" value="1"/>
</dbReference>
<dbReference type="EC" id="2.10.1.1" evidence="5 13"/>
<dbReference type="GO" id="GO:0061599">
    <property type="term" value="F:molybdopterin molybdotransferase activity"/>
    <property type="evidence" value="ECO:0007669"/>
    <property type="project" value="UniProtKB-UniRule"/>
</dbReference>
<dbReference type="Gene3D" id="3.40.980.10">
    <property type="entry name" value="MoaB/Mog-like domain"/>
    <property type="match status" value="1"/>
</dbReference>
<comment type="caution">
    <text evidence="16">The sequence shown here is derived from an EMBL/GenBank/DDBJ whole genome shotgun (WGS) entry which is preliminary data.</text>
</comment>
<dbReference type="SMART" id="SM00852">
    <property type="entry name" value="MoCF_biosynth"/>
    <property type="match status" value="1"/>
</dbReference>
<keyword evidence="14" id="KW-0472">Membrane</keyword>
<feature type="transmembrane region" description="Helical" evidence="14">
    <location>
        <begin position="297"/>
        <end position="319"/>
    </location>
</feature>
<organism evidence="16 17">
    <name type="scientific">Candidatus Eubacterium avistercoris</name>
    <dbReference type="NCBI Taxonomy" id="2838567"/>
    <lineage>
        <taxon>Bacteria</taxon>
        <taxon>Bacillati</taxon>
        <taxon>Bacillota</taxon>
        <taxon>Clostridia</taxon>
        <taxon>Eubacteriales</taxon>
        <taxon>Eubacteriaceae</taxon>
        <taxon>Eubacterium</taxon>
    </lineage>
</organism>
<dbReference type="Pfam" id="PF03454">
    <property type="entry name" value="MoeA_C"/>
    <property type="match status" value="1"/>
</dbReference>
<dbReference type="NCBIfam" id="NF045515">
    <property type="entry name" value="Glp_gephyrin"/>
    <property type="match status" value="1"/>
</dbReference>
<keyword evidence="8 13" id="KW-0808">Transferase</keyword>
<evidence type="ECO:0000313" key="17">
    <source>
        <dbReference type="Proteomes" id="UP000824024"/>
    </source>
</evidence>
<dbReference type="SUPFAM" id="SSF63882">
    <property type="entry name" value="MoeA N-terminal region -like"/>
    <property type="match status" value="1"/>
</dbReference>
<dbReference type="SUPFAM" id="SSF53218">
    <property type="entry name" value="Molybdenum cofactor biosynthesis proteins"/>
    <property type="match status" value="1"/>
</dbReference>
<evidence type="ECO:0000256" key="10">
    <source>
        <dbReference type="ARBA" id="ARBA00022842"/>
    </source>
</evidence>
<dbReference type="EMBL" id="DXCH01000024">
    <property type="protein sequence ID" value="HIZ06452.1"/>
    <property type="molecule type" value="Genomic_DNA"/>
</dbReference>
<dbReference type="AlphaFoldDB" id="A0A9D2D0S2"/>
<dbReference type="CDD" id="cd00887">
    <property type="entry name" value="MoeA"/>
    <property type="match status" value="1"/>
</dbReference>
<protein>
    <recommendedName>
        <fullName evidence="6 13">Molybdopterin molybdenumtransferase</fullName>
        <ecNumber evidence="5 13">2.10.1.1</ecNumber>
    </recommendedName>
</protein>
<dbReference type="FunFam" id="3.40.980.10:FF:000004">
    <property type="entry name" value="Molybdopterin molybdenumtransferase"/>
    <property type="match status" value="1"/>
</dbReference>
<dbReference type="Gene3D" id="3.90.105.10">
    <property type="entry name" value="Molybdopterin biosynthesis moea protein, domain 2"/>
    <property type="match status" value="1"/>
</dbReference>
<evidence type="ECO:0000256" key="14">
    <source>
        <dbReference type="SAM" id="Phobius"/>
    </source>
</evidence>
<keyword evidence="7 13" id="KW-0500">Molybdenum</keyword>
<comment type="pathway">
    <text evidence="3 13">Cofactor biosynthesis; molybdopterin biosynthesis.</text>
</comment>
<keyword evidence="11 13" id="KW-0501">Molybdenum cofactor biosynthesis</keyword>
<evidence type="ECO:0000256" key="1">
    <source>
        <dbReference type="ARBA" id="ARBA00001946"/>
    </source>
</evidence>
<keyword evidence="14" id="KW-1133">Transmembrane helix</keyword>
<comment type="cofactor">
    <cofactor evidence="1 13">
        <name>Mg(2+)</name>
        <dbReference type="ChEBI" id="CHEBI:18420"/>
    </cofactor>
</comment>
<evidence type="ECO:0000256" key="8">
    <source>
        <dbReference type="ARBA" id="ARBA00022679"/>
    </source>
</evidence>
<dbReference type="InterPro" id="IPR038987">
    <property type="entry name" value="MoeA-like"/>
</dbReference>
<accession>A0A9D2D0S2</accession>
<evidence type="ECO:0000256" key="5">
    <source>
        <dbReference type="ARBA" id="ARBA00013269"/>
    </source>
</evidence>
<proteinExistence type="inferred from homology"/>
<evidence type="ECO:0000256" key="6">
    <source>
        <dbReference type="ARBA" id="ARBA00021108"/>
    </source>
</evidence>
<reference evidence="16" key="1">
    <citation type="journal article" date="2021" name="PeerJ">
        <title>Extensive microbial diversity within the chicken gut microbiome revealed by metagenomics and culture.</title>
        <authorList>
            <person name="Gilroy R."/>
            <person name="Ravi A."/>
            <person name="Getino M."/>
            <person name="Pursley I."/>
            <person name="Horton D.L."/>
            <person name="Alikhan N.F."/>
            <person name="Baker D."/>
            <person name="Gharbi K."/>
            <person name="Hall N."/>
            <person name="Watson M."/>
            <person name="Adriaenssens E.M."/>
            <person name="Foster-Nyarko E."/>
            <person name="Jarju S."/>
            <person name="Secka A."/>
            <person name="Antonio M."/>
            <person name="Oren A."/>
            <person name="Chaudhuri R.R."/>
            <person name="La Ragione R."/>
            <person name="Hildebrand F."/>
            <person name="Pallen M.J."/>
        </authorList>
    </citation>
    <scope>NUCLEOTIDE SEQUENCE</scope>
    <source>
        <strain evidence="16">CHK192-9172</strain>
    </source>
</reference>